<name>F7PU36_9MOLU</name>
<dbReference type="AlphaFoldDB" id="F7PU36"/>
<gene>
    <name evidence="1" type="ORF">HLPCO_002270</name>
</gene>
<proteinExistence type="predicted"/>
<comment type="caution">
    <text evidence="1">The sequence shown here is derived from an EMBL/GenBank/DDBJ whole genome shotgun (WGS) entry which is preliminary data.</text>
</comment>
<evidence type="ECO:0000313" key="1">
    <source>
        <dbReference type="EMBL" id="ERJ11787.1"/>
    </source>
</evidence>
<evidence type="ECO:0000313" key="2">
    <source>
        <dbReference type="Proteomes" id="UP000005707"/>
    </source>
</evidence>
<sequence length="227" mass="26750">MKKIIIFLSLVSITLVVLFIHGVVSTDTLTQDGKTFHRIGKVNGYTVYEHNELCSLDDERDIIQEDEFFIYYFSCPLSSNYLFKTNGDLITLEEVLKDQNVLIDDLREVITSIRKQPRYDLTNENLKQPVHFKIENYDLIGDVGDYLLYIDKNANIPYMSEIDLEQAELFYKDETGSYYFYDEYSHYYLVVKDDDVTYLPNALILGKITPEDLEAHREQLRYWVIED</sequence>
<dbReference type="RefSeq" id="WP_008825345.1">
    <property type="nucleotide sequence ID" value="NZ_AFNU02000008.1"/>
</dbReference>
<organism evidence="1 2">
    <name type="scientific">Haloplasma contractile SSD-17B</name>
    <dbReference type="NCBI Taxonomy" id="1033810"/>
    <lineage>
        <taxon>Bacteria</taxon>
        <taxon>Bacillati</taxon>
        <taxon>Mycoplasmatota</taxon>
        <taxon>Mollicutes</taxon>
        <taxon>Haloplasmatales</taxon>
        <taxon>Haloplasmataceae</taxon>
        <taxon>Haloplasma</taxon>
    </lineage>
</organism>
<dbReference type="Proteomes" id="UP000005707">
    <property type="component" value="Unassembled WGS sequence"/>
</dbReference>
<dbReference type="EMBL" id="AFNU02000008">
    <property type="protein sequence ID" value="ERJ11787.1"/>
    <property type="molecule type" value="Genomic_DNA"/>
</dbReference>
<reference evidence="1 2" key="2">
    <citation type="journal article" date="2013" name="PLoS ONE">
        <title>INDIGO - INtegrated Data Warehouse of MIcrobial GenOmes with Examples from the Red Sea Extremophiles.</title>
        <authorList>
            <person name="Alam I."/>
            <person name="Antunes A."/>
            <person name="Kamau A.A."/>
            <person name="Ba Alawi W."/>
            <person name="Kalkatawi M."/>
            <person name="Stingl U."/>
            <person name="Bajic V.B."/>
        </authorList>
    </citation>
    <scope>NUCLEOTIDE SEQUENCE [LARGE SCALE GENOMIC DNA]</scope>
    <source>
        <strain evidence="1 2">SSD-17B</strain>
    </source>
</reference>
<keyword evidence="2" id="KW-1185">Reference proteome</keyword>
<protein>
    <submittedName>
        <fullName evidence="1">Uncharacterized protein</fullName>
    </submittedName>
</protein>
<dbReference type="InParanoid" id="F7PU36"/>
<accession>F7PU36</accession>
<reference evidence="1 2" key="1">
    <citation type="journal article" date="2011" name="J. Bacteriol.">
        <title>Genome sequence of Haloplasma contractile, an unusual contractile bacterium from a deep-sea anoxic brine lake.</title>
        <authorList>
            <person name="Antunes A."/>
            <person name="Alam I."/>
            <person name="El Dorry H."/>
            <person name="Siam R."/>
            <person name="Robertson A."/>
            <person name="Bajic V.B."/>
            <person name="Stingl U."/>
        </authorList>
    </citation>
    <scope>NUCLEOTIDE SEQUENCE [LARGE SCALE GENOMIC DNA]</scope>
    <source>
        <strain evidence="1 2">SSD-17B</strain>
    </source>
</reference>